<organism evidence="1 2">
    <name type="scientific">Acetilactobacillus jinshanensis</name>
    <dbReference type="NCBI Taxonomy" id="1720083"/>
    <lineage>
        <taxon>Bacteria</taxon>
        <taxon>Bacillati</taxon>
        <taxon>Bacillota</taxon>
        <taxon>Bacilli</taxon>
        <taxon>Lactobacillales</taxon>
        <taxon>Lactobacillaceae</taxon>
        <taxon>Acetilactobacillus</taxon>
    </lineage>
</organism>
<dbReference type="AlphaFoldDB" id="A0A4P6ZLS7"/>
<evidence type="ECO:0000313" key="1">
    <source>
        <dbReference type="EMBL" id="QBP18648.1"/>
    </source>
</evidence>
<dbReference type="Proteomes" id="UP000294321">
    <property type="component" value="Chromosome"/>
</dbReference>
<dbReference type="EMBL" id="CP034726">
    <property type="protein sequence ID" value="QBP18648.1"/>
    <property type="molecule type" value="Genomic_DNA"/>
</dbReference>
<dbReference type="Gene3D" id="1.10.287.760">
    <property type="entry name" value="YqgQ-like"/>
    <property type="match status" value="1"/>
</dbReference>
<protein>
    <submittedName>
        <fullName evidence="1">DUF910 family protein</fullName>
    </submittedName>
</protein>
<dbReference type="KEGG" id="lji:ELX58_05785"/>
<dbReference type="Pfam" id="PF06014">
    <property type="entry name" value="YqgQ-like"/>
    <property type="match status" value="1"/>
</dbReference>
<name>A0A4P6ZLS7_9LACO</name>
<sequence>MKTLYDVQQLLEKFGILVYVGKRMWDIEAMAIEIDHLYRAHVISQKQFLQAKLILTREHRYEVRRAKKNHKSIGGI</sequence>
<gene>
    <name evidence="1" type="ORF">ELX58_05785</name>
</gene>
<dbReference type="OrthoDB" id="2361671at2"/>
<dbReference type="InterPro" id="IPR023164">
    <property type="entry name" value="YqgQ-like_sf"/>
</dbReference>
<evidence type="ECO:0000313" key="2">
    <source>
        <dbReference type="Proteomes" id="UP000294321"/>
    </source>
</evidence>
<keyword evidence="2" id="KW-1185">Reference proteome</keyword>
<reference evidence="2" key="1">
    <citation type="submission" date="2018-12" db="EMBL/GenBank/DDBJ databases">
        <title>A new species of lactobacillus.</title>
        <authorList>
            <person name="Jian Y."/>
            <person name="Xin L."/>
            <person name="Hong Z.J."/>
            <person name="Ming L.Z."/>
            <person name="Hong X.Z."/>
        </authorList>
    </citation>
    <scope>NUCLEOTIDE SEQUENCE [LARGE SCALE GENOMIC DNA]</scope>
    <source>
        <strain evidence="2">HSLZ-75</strain>
    </source>
</reference>
<accession>A0A4P6ZLS7</accession>
<proteinExistence type="predicted"/>
<dbReference type="SUPFAM" id="SSF158379">
    <property type="entry name" value="YqgQ-like"/>
    <property type="match status" value="1"/>
</dbReference>
<dbReference type="InterPro" id="IPR009256">
    <property type="entry name" value="YqgQ-like"/>
</dbReference>
<dbReference type="RefSeq" id="WP_133442206.1">
    <property type="nucleotide sequence ID" value="NZ_CP034726.1"/>
</dbReference>